<dbReference type="EMBL" id="ADBJ01000035">
    <property type="protein sequence ID" value="EFA79292.1"/>
    <property type="molecule type" value="Genomic_DNA"/>
</dbReference>
<dbReference type="AlphaFoldDB" id="D3BGQ8"/>
<feature type="region of interest" description="Disordered" evidence="2">
    <location>
        <begin position="45"/>
        <end position="87"/>
    </location>
</feature>
<evidence type="ECO:0000313" key="4">
    <source>
        <dbReference type="Proteomes" id="UP000001396"/>
    </source>
</evidence>
<keyword evidence="4" id="KW-1185">Reference proteome</keyword>
<protein>
    <submittedName>
        <fullName evidence="3">Uncharacterized protein</fullName>
    </submittedName>
</protein>
<organism evidence="3 4">
    <name type="scientific">Heterostelium pallidum (strain ATCC 26659 / Pp 5 / PN500)</name>
    <name type="common">Cellular slime mold</name>
    <name type="synonym">Polysphondylium pallidum</name>
    <dbReference type="NCBI Taxonomy" id="670386"/>
    <lineage>
        <taxon>Eukaryota</taxon>
        <taxon>Amoebozoa</taxon>
        <taxon>Evosea</taxon>
        <taxon>Eumycetozoa</taxon>
        <taxon>Dictyostelia</taxon>
        <taxon>Acytosteliales</taxon>
        <taxon>Acytosteliaceae</taxon>
        <taxon>Heterostelium</taxon>
    </lineage>
</organism>
<comment type="caution">
    <text evidence="3">The sequence shown here is derived from an EMBL/GenBank/DDBJ whole genome shotgun (WGS) entry which is preliminary data.</text>
</comment>
<accession>D3BGQ8</accession>
<reference evidence="3 4" key="1">
    <citation type="journal article" date="2011" name="Genome Res.">
        <title>Phylogeny-wide analysis of social amoeba genomes highlights ancient origins for complex intercellular communication.</title>
        <authorList>
            <person name="Heidel A.J."/>
            <person name="Lawal H.M."/>
            <person name="Felder M."/>
            <person name="Schilde C."/>
            <person name="Helps N.R."/>
            <person name="Tunggal B."/>
            <person name="Rivero F."/>
            <person name="John U."/>
            <person name="Schleicher M."/>
            <person name="Eichinger L."/>
            <person name="Platzer M."/>
            <person name="Noegel A.A."/>
            <person name="Schaap P."/>
            <person name="Gloeckner G."/>
        </authorList>
    </citation>
    <scope>NUCLEOTIDE SEQUENCE [LARGE SCALE GENOMIC DNA]</scope>
    <source>
        <strain evidence="4">ATCC 26659 / Pp 5 / PN500</strain>
    </source>
</reference>
<evidence type="ECO:0000256" key="2">
    <source>
        <dbReference type="SAM" id="MobiDB-lite"/>
    </source>
</evidence>
<feature type="region of interest" description="Disordered" evidence="2">
    <location>
        <begin position="393"/>
        <end position="418"/>
    </location>
</feature>
<proteinExistence type="predicted"/>
<dbReference type="GeneID" id="31363191"/>
<evidence type="ECO:0000256" key="1">
    <source>
        <dbReference type="SAM" id="Coils"/>
    </source>
</evidence>
<name>D3BGQ8_HETP5</name>
<feature type="coiled-coil region" evidence="1">
    <location>
        <begin position="595"/>
        <end position="651"/>
    </location>
</feature>
<dbReference type="Proteomes" id="UP000001396">
    <property type="component" value="Unassembled WGS sequence"/>
</dbReference>
<feature type="compositionally biased region" description="Low complexity" evidence="2">
    <location>
        <begin position="51"/>
        <end position="72"/>
    </location>
</feature>
<sequence>MLNLLRNTNNCYNYTSRVITPSLLSTTTTTTTSILSSKISTVNYSTESKKNLNSSSNNNDKKSINNNSNNNNNKKKKDKSQSSHLTDSGKIFKKRAVVSYHELHSKRDIIQPEIITKIKDITKDNIITEKTRSKKFKDALRYEVQSNAKLILFLMNCSGYEQHHIINQKQQQADQVEQQQQLEQQVKLDNIPFDRYIKLLYKYVVRMFGMLHVNNFVTPHNKLILYWLHQLETLIGYNNNNNSDDIGSGNGELFKEGSERSRQWLVDLSFIVKRIHFGTGTEWTELERSYRKDIKEYIDVERYQQWLNDNDSGDNVNIEQHINMVKGVTPYQEMNAADIKFCIKFLCSYERVEPAKIKGYKENDQLLITVTKSESTLYKERLTIQKDIKNKLSFDNKQNNKNKNRNKNDDDDNEDNDSNSSYINSSILSIDNYKNHIQYKHIDSLDVDAYVPINRFLDCEIGYSNATIQFLAKLVKAYPVESDIESMEVQQKVFIHMINMYTKIRLQYLCRRSFQISKEMLEKYMNLLMDIIVTWCRLSENQTLNYKSLAFYLAKIAEISSSINFRETSVTQQTEFLDMLLNQVLELHGHKQRLITEKQSLIRDLQREAETARQEESREYYTEISSAIDKLNDELQMLRDEQRELSQLSNIDFGVVSLSLKEIDILLSRVLIFKNILEDLQSRLNKQSDHYLLVTHQIGNISISLSQILHLREIEQQNEQQQQQNEQQTTTTNR</sequence>
<dbReference type="InParanoid" id="D3BGQ8"/>
<dbReference type="RefSeq" id="XP_020431413.1">
    <property type="nucleotide sequence ID" value="XM_020578544.1"/>
</dbReference>
<evidence type="ECO:0000313" key="3">
    <source>
        <dbReference type="EMBL" id="EFA79292.1"/>
    </source>
</evidence>
<gene>
    <name evidence="3" type="ORF">PPL_07710</name>
</gene>
<keyword evidence="1" id="KW-0175">Coiled coil</keyword>